<accession>A0ABD3M5P3</accession>
<dbReference type="InterPro" id="IPR036812">
    <property type="entry name" value="NAD(P)_OxRdtase_dom_sf"/>
</dbReference>
<dbReference type="InterPro" id="IPR018170">
    <property type="entry name" value="Aldo/ket_reductase_CS"/>
</dbReference>
<dbReference type="Proteomes" id="UP001530293">
    <property type="component" value="Unassembled WGS sequence"/>
</dbReference>
<reference evidence="4 5" key="1">
    <citation type="submission" date="2024-10" db="EMBL/GenBank/DDBJ databases">
        <title>Updated reference genomes for cyclostephanoid diatoms.</title>
        <authorList>
            <person name="Roberts W.R."/>
            <person name="Alverson A.J."/>
        </authorList>
    </citation>
    <scope>NUCLEOTIDE SEQUENCE [LARGE SCALE GENOMIC DNA]</scope>
    <source>
        <strain evidence="4 5">AJA232-27</strain>
    </source>
</reference>
<organism evidence="4 5">
    <name type="scientific">Discostella pseudostelligera</name>
    <dbReference type="NCBI Taxonomy" id="259834"/>
    <lineage>
        <taxon>Eukaryota</taxon>
        <taxon>Sar</taxon>
        <taxon>Stramenopiles</taxon>
        <taxon>Ochrophyta</taxon>
        <taxon>Bacillariophyta</taxon>
        <taxon>Coscinodiscophyceae</taxon>
        <taxon>Thalassiosirophycidae</taxon>
        <taxon>Stephanodiscales</taxon>
        <taxon>Stephanodiscaceae</taxon>
        <taxon>Discostella</taxon>
    </lineage>
</organism>
<evidence type="ECO:0000259" key="3">
    <source>
        <dbReference type="Pfam" id="PF00248"/>
    </source>
</evidence>
<dbReference type="Gene3D" id="3.20.20.100">
    <property type="entry name" value="NADP-dependent oxidoreductase domain"/>
    <property type="match status" value="1"/>
</dbReference>
<name>A0ABD3M5P3_9STRA</name>
<dbReference type="InterPro" id="IPR020471">
    <property type="entry name" value="AKR"/>
</dbReference>
<dbReference type="PROSITE" id="PS00062">
    <property type="entry name" value="ALDOKETO_REDUCTASE_2"/>
    <property type="match status" value="1"/>
</dbReference>
<gene>
    <name evidence="4" type="ORF">ACHAWU_003038</name>
</gene>
<evidence type="ECO:0000256" key="2">
    <source>
        <dbReference type="SAM" id="SignalP"/>
    </source>
</evidence>
<feature type="compositionally biased region" description="Gly residues" evidence="1">
    <location>
        <begin position="40"/>
        <end position="50"/>
    </location>
</feature>
<feature type="region of interest" description="Disordered" evidence="1">
    <location>
        <begin position="36"/>
        <end position="80"/>
    </location>
</feature>
<comment type="caution">
    <text evidence="4">The sequence shown here is derived from an EMBL/GenBank/DDBJ whole genome shotgun (WGS) entry which is preliminary data.</text>
</comment>
<dbReference type="PRINTS" id="PR00069">
    <property type="entry name" value="ALDKETRDTASE"/>
</dbReference>
<feature type="region of interest" description="Disordered" evidence="1">
    <location>
        <begin position="228"/>
        <end position="254"/>
    </location>
</feature>
<evidence type="ECO:0000313" key="5">
    <source>
        <dbReference type="Proteomes" id="UP001530293"/>
    </source>
</evidence>
<dbReference type="SUPFAM" id="SSF51430">
    <property type="entry name" value="NAD(P)-linked oxidoreductase"/>
    <property type="match status" value="1"/>
</dbReference>
<keyword evidence="2" id="KW-0732">Signal</keyword>
<dbReference type="Pfam" id="PF00248">
    <property type="entry name" value="Aldo_ket_red"/>
    <property type="match status" value="1"/>
</dbReference>
<proteinExistence type="predicted"/>
<dbReference type="AlphaFoldDB" id="A0ABD3M5P3"/>
<dbReference type="InterPro" id="IPR023210">
    <property type="entry name" value="NADP_OxRdtase_dom"/>
</dbReference>
<protein>
    <recommendedName>
        <fullName evidence="3">NADP-dependent oxidoreductase domain-containing protein</fullName>
    </recommendedName>
</protein>
<keyword evidence="5" id="KW-1185">Reference proteome</keyword>
<evidence type="ECO:0000313" key="4">
    <source>
        <dbReference type="EMBL" id="KAL3758967.1"/>
    </source>
</evidence>
<feature type="chain" id="PRO_5044759063" description="NADP-dependent oxidoreductase domain-containing protein" evidence="2">
    <location>
        <begin position="28"/>
        <end position="625"/>
    </location>
</feature>
<feature type="signal peptide" evidence="2">
    <location>
        <begin position="1"/>
        <end position="27"/>
    </location>
</feature>
<evidence type="ECO:0000256" key="1">
    <source>
        <dbReference type="SAM" id="MobiDB-lite"/>
    </source>
</evidence>
<dbReference type="PANTHER" id="PTHR11732">
    <property type="entry name" value="ALDO/KETO REDUCTASE"/>
    <property type="match status" value="1"/>
</dbReference>
<feature type="domain" description="NADP-dependent oxidoreductase" evidence="3">
    <location>
        <begin position="326"/>
        <end position="468"/>
    </location>
</feature>
<dbReference type="EMBL" id="JALLBG020000215">
    <property type="protein sequence ID" value="KAL3758967.1"/>
    <property type="molecule type" value="Genomic_DNA"/>
</dbReference>
<sequence length="625" mass="67351">MKRPRATPLTLISLIAIASSPLHLTVAASLRAIRGPAVDDGGGGGSGGDTVVGDDHSDNMAIHSHLPLHPSSPGEMSSSLPLVKSKTVRLATSRGTSTSLGHSAIGTRTTAPEIPLIGIGVGNLPHTKIPYILASALDTKNRKISQSGGSTEELNYRLVDSSHATDSALEVLVGRSLSRLSSLPMGDHGDDDHVYHVMIKIWHTHLGYERTMLSVQNSLSDILPGGGIGSSSKSSQAHGVNKSKSDANANKQFTVGGGRSNVRIHAIMQHPRCYDELFTSSTYLTSPNIPIKYQSCREEEDALDTTVKSISNGHTPLFDKDNAWKRSYRALEELYHHGTIESIGVSNFDLSDMSQLFNIATVGPHIYQGSLHTLMTQEDLVEELVQHGVHYQCYDAVSTILKGREDAPHAYSILERIGAKHGYESGGGTTDVTYGYSPIQVVLGYLVHHRGVGVIPGTTDISHLAENSPSSLESMPQFSPRQLFDIEMAIQALLNKDDRIVESENNNHAMGDSSATSEDNVVITGTGFTHGATGNSELSPNGDGMVATFFNTLPHPRSVRIFQIHPETGEQIQLLHGRSGRLIVNVDDVLIAYDAYGVAVQKFLVEEDSGQEKMNGHVDFIVKSL</sequence>